<dbReference type="AlphaFoldDB" id="A0A9N9BW59"/>
<dbReference type="PANTHER" id="PTHR12917">
    <property type="entry name" value="ASPARTYL PROTEASE DDI-RELATED"/>
    <property type="match status" value="1"/>
</dbReference>
<dbReference type="GO" id="GO:0004190">
    <property type="term" value="F:aspartic-type endopeptidase activity"/>
    <property type="evidence" value="ECO:0007669"/>
    <property type="project" value="UniProtKB-KW"/>
</dbReference>
<dbReference type="GO" id="GO:0006508">
    <property type="term" value="P:proteolysis"/>
    <property type="evidence" value="ECO:0007669"/>
    <property type="project" value="UniProtKB-KW"/>
</dbReference>
<keyword evidence="8" id="KW-1185">Reference proteome</keyword>
<comment type="caution">
    <text evidence="7">The sequence shown here is derived from an EMBL/GenBank/DDBJ whole genome shotgun (WGS) entry which is preliminary data.</text>
</comment>
<dbReference type="Pfam" id="PF13650">
    <property type="entry name" value="Asp_protease_2"/>
    <property type="match status" value="1"/>
</dbReference>
<evidence type="ECO:0000256" key="2">
    <source>
        <dbReference type="ARBA" id="ARBA00022670"/>
    </source>
</evidence>
<evidence type="ECO:0000256" key="6">
    <source>
        <dbReference type="SAM" id="MobiDB-lite"/>
    </source>
</evidence>
<feature type="region of interest" description="Disordered" evidence="6">
    <location>
        <begin position="119"/>
        <end position="138"/>
    </location>
</feature>
<evidence type="ECO:0000313" key="7">
    <source>
        <dbReference type="EMBL" id="CAG8583188.1"/>
    </source>
</evidence>
<evidence type="ECO:0000313" key="8">
    <source>
        <dbReference type="Proteomes" id="UP000789759"/>
    </source>
</evidence>
<protein>
    <submittedName>
        <fullName evidence="7">21446_t:CDS:1</fullName>
    </submittedName>
</protein>
<comment type="similarity">
    <text evidence="1">Belongs to the DDI1 family.</text>
</comment>
<reference evidence="7" key="1">
    <citation type="submission" date="2021-06" db="EMBL/GenBank/DDBJ databases">
        <authorList>
            <person name="Kallberg Y."/>
            <person name="Tangrot J."/>
            <person name="Rosling A."/>
        </authorList>
    </citation>
    <scope>NUCLEOTIDE SEQUENCE</scope>
    <source>
        <strain evidence="7">FL966</strain>
    </source>
</reference>
<organism evidence="7 8">
    <name type="scientific">Cetraspora pellucida</name>
    <dbReference type="NCBI Taxonomy" id="1433469"/>
    <lineage>
        <taxon>Eukaryota</taxon>
        <taxon>Fungi</taxon>
        <taxon>Fungi incertae sedis</taxon>
        <taxon>Mucoromycota</taxon>
        <taxon>Glomeromycotina</taxon>
        <taxon>Glomeromycetes</taxon>
        <taxon>Diversisporales</taxon>
        <taxon>Gigasporaceae</taxon>
        <taxon>Cetraspora</taxon>
    </lineage>
</organism>
<feature type="coiled-coil region" evidence="5">
    <location>
        <begin position="20"/>
        <end position="93"/>
    </location>
</feature>
<keyword evidence="2" id="KW-0645">Protease</keyword>
<dbReference type="CDD" id="cd00303">
    <property type="entry name" value="retropepsin_like"/>
    <property type="match status" value="1"/>
</dbReference>
<dbReference type="Gene3D" id="2.40.70.10">
    <property type="entry name" value="Acid Proteases"/>
    <property type="match status" value="2"/>
</dbReference>
<dbReference type="EMBL" id="CAJVQA010003783">
    <property type="protein sequence ID" value="CAG8583188.1"/>
    <property type="molecule type" value="Genomic_DNA"/>
</dbReference>
<sequence>MSSISDSQTPCPDPVVSTYTQNQKQRIAEASAKIETLNDIGLIVKKAVREALQNLNIDNDLKEINEALKKIDNEDLKKLINEKTEEIKAKLGDFQVSTPIEADDIASTLEQLANKYQSNLDTTGNRKHDTASESSNDSDLETKKIILNDDIEKIHKAIENKENIDLDKTIGILKQVSNLTITDYNRVYDEQNETINALKLINLNLACEVQYYKGCLCEELIQTIKEWFNDLLDIKYTNAKGTVKINGYSINVVFDSGCSESSMPNHIREQLGLQITDYRCSPSTTSNGEKKTCYGMLMVDIEIGDKNVNFLIKVVESIKDYLLLELKDKLASLKIENNELKNKFYMIEKLKKKQKPYTCQCDVKINDIETNICINSGCNEMSFMTMKKAKKLGLKIKPADENDYCMGVGGQSKIEGVSSTIIEFDGIKFPIHFEIGNTTSILIGCNFLKCYNAEINFKTEYLKLTHNDKTIKIKLDIY</sequence>
<keyword evidence="5" id="KW-0175">Coiled coil</keyword>
<evidence type="ECO:0000256" key="3">
    <source>
        <dbReference type="ARBA" id="ARBA00022750"/>
    </source>
</evidence>
<dbReference type="Proteomes" id="UP000789759">
    <property type="component" value="Unassembled WGS sequence"/>
</dbReference>
<evidence type="ECO:0000256" key="5">
    <source>
        <dbReference type="SAM" id="Coils"/>
    </source>
</evidence>
<evidence type="ECO:0000256" key="4">
    <source>
        <dbReference type="ARBA" id="ARBA00022801"/>
    </source>
</evidence>
<dbReference type="SUPFAM" id="SSF50630">
    <property type="entry name" value="Acid proteases"/>
    <property type="match status" value="2"/>
</dbReference>
<dbReference type="PANTHER" id="PTHR12917:SF1">
    <property type="entry name" value="AT13091P"/>
    <property type="match status" value="1"/>
</dbReference>
<gene>
    <name evidence="7" type="ORF">CPELLU_LOCUS6190</name>
</gene>
<keyword evidence="4" id="KW-0378">Hydrolase</keyword>
<keyword evidence="3" id="KW-0064">Aspartyl protease</keyword>
<name>A0A9N9BW59_9GLOM</name>
<accession>A0A9N9BW59</accession>
<dbReference type="InterPro" id="IPR021109">
    <property type="entry name" value="Peptidase_aspartic_dom_sf"/>
</dbReference>
<evidence type="ECO:0000256" key="1">
    <source>
        <dbReference type="ARBA" id="ARBA00009136"/>
    </source>
</evidence>
<proteinExistence type="inferred from homology"/>